<dbReference type="Proteomes" id="UP000044806">
    <property type="component" value="Unassembled WGS sequence"/>
</dbReference>
<organism evidence="1 4">
    <name type="scientific">Vibrio cholerae</name>
    <dbReference type="NCBI Taxonomy" id="666"/>
    <lineage>
        <taxon>Bacteria</taxon>
        <taxon>Pseudomonadati</taxon>
        <taxon>Pseudomonadota</taxon>
        <taxon>Gammaproteobacteria</taxon>
        <taxon>Vibrionales</taxon>
        <taxon>Vibrionaceae</taxon>
        <taxon>Vibrio</taxon>
    </lineage>
</organism>
<gene>
    <name evidence="1" type="ORF">ERS013165_01675</name>
    <name evidence="2" type="ORF">ERS013200_00055</name>
</gene>
<evidence type="ECO:0000313" key="4">
    <source>
        <dbReference type="Proteomes" id="UP000044806"/>
    </source>
</evidence>
<dbReference type="EMBL" id="CWOW01000007">
    <property type="protein sequence ID" value="CSA47485.1"/>
    <property type="molecule type" value="Genomic_DNA"/>
</dbReference>
<evidence type="ECO:0000313" key="3">
    <source>
        <dbReference type="Proteomes" id="UP000041770"/>
    </source>
</evidence>
<evidence type="ECO:0000313" key="2">
    <source>
        <dbReference type="EMBL" id="CSB92723.1"/>
    </source>
</evidence>
<name>A0A655Q818_VIBCL</name>
<proteinExistence type="predicted"/>
<dbReference type="AlphaFoldDB" id="A0A655Q818"/>
<protein>
    <submittedName>
        <fullName evidence="1">Uncharacterized protein</fullName>
    </submittedName>
</protein>
<sequence length="82" mass="9179">MALQHLVGCTCESAGNDRNLIIRSDAQTVFLDRFELQLRHQVVDQITTAMHDHDASLGLVLVLGNRTKQFAKCLCAIERRTA</sequence>
<reference evidence="3 4" key="1">
    <citation type="submission" date="2015-07" db="EMBL/GenBank/DDBJ databases">
        <authorList>
            <consortium name="Pathogen Informatics"/>
        </authorList>
    </citation>
    <scope>NUCLEOTIDE SEQUENCE [LARGE SCALE GENOMIC DNA]</scope>
    <source>
        <strain evidence="2 3">A316</strain>
        <strain evidence="1 4">A51</strain>
    </source>
</reference>
<evidence type="ECO:0000313" key="1">
    <source>
        <dbReference type="EMBL" id="CSA47485.1"/>
    </source>
</evidence>
<dbReference type="Proteomes" id="UP000041770">
    <property type="component" value="Unassembled WGS sequence"/>
</dbReference>
<dbReference type="EMBL" id="CWQY01000001">
    <property type="protein sequence ID" value="CSB92723.1"/>
    <property type="molecule type" value="Genomic_DNA"/>
</dbReference>
<accession>A0A655Q818</accession>